<accession>Q2IZL2</accession>
<keyword evidence="13" id="KW-1185">Reference proteome</keyword>
<dbReference type="AlphaFoldDB" id="Q2IZL2"/>
<dbReference type="PRINTS" id="PR01490">
    <property type="entry name" value="RTXTOXIND"/>
</dbReference>
<evidence type="ECO:0000313" key="12">
    <source>
        <dbReference type="EMBL" id="ABD06348.1"/>
    </source>
</evidence>
<dbReference type="PANTHER" id="PTHR30386:SF17">
    <property type="entry name" value="ALKALINE PROTEASE SECRETION PROTEIN APRE"/>
    <property type="match status" value="1"/>
</dbReference>
<evidence type="ECO:0000256" key="6">
    <source>
        <dbReference type="ARBA" id="ARBA00022692"/>
    </source>
</evidence>
<keyword evidence="8 9" id="KW-0472">Membrane</keyword>
<evidence type="ECO:0000256" key="8">
    <source>
        <dbReference type="ARBA" id="ARBA00023136"/>
    </source>
</evidence>
<evidence type="ECO:0000256" key="3">
    <source>
        <dbReference type="ARBA" id="ARBA00022448"/>
    </source>
</evidence>
<reference evidence="12 13" key="1">
    <citation type="submission" date="2006-01" db="EMBL/GenBank/DDBJ databases">
        <title>Complete sequence of Rhodopseudomonas palustris HaA2.</title>
        <authorList>
            <consortium name="US DOE Joint Genome Institute"/>
            <person name="Copeland A."/>
            <person name="Lucas S."/>
            <person name="Lapidus A."/>
            <person name="Barry K."/>
            <person name="Detter J.C."/>
            <person name="Glavina T."/>
            <person name="Hammon N."/>
            <person name="Israni S."/>
            <person name="Pitluck S."/>
            <person name="Chain P."/>
            <person name="Malfatti S."/>
            <person name="Shin M."/>
            <person name="Vergez L."/>
            <person name="Schmutz J."/>
            <person name="Larimer F."/>
            <person name="Land M."/>
            <person name="Hauser L."/>
            <person name="Pelletier D.A."/>
            <person name="Kyrpides N."/>
            <person name="Anderson I."/>
            <person name="Oda Y."/>
            <person name="Harwood C.S."/>
            <person name="Richardson P."/>
        </authorList>
    </citation>
    <scope>NUCLEOTIDE SEQUENCE [LARGE SCALE GENOMIC DNA]</scope>
    <source>
        <strain evidence="12 13">HaA2</strain>
    </source>
</reference>
<dbReference type="InterPro" id="IPR058982">
    <property type="entry name" value="Beta-barrel_AprE"/>
</dbReference>
<evidence type="ECO:0000259" key="11">
    <source>
        <dbReference type="Pfam" id="PF26002"/>
    </source>
</evidence>
<evidence type="ECO:0000256" key="2">
    <source>
        <dbReference type="ARBA" id="ARBA00009477"/>
    </source>
</evidence>
<dbReference type="NCBIfam" id="TIGR01843">
    <property type="entry name" value="type_I_hlyD"/>
    <property type="match status" value="1"/>
</dbReference>
<dbReference type="eggNOG" id="COG0845">
    <property type="taxonomic scope" value="Bacteria"/>
</dbReference>
<dbReference type="KEGG" id="rpb:RPB_1640"/>
<comment type="subcellular location">
    <subcellularLocation>
        <location evidence="1 9">Cell inner membrane</location>
        <topology evidence="1 9">Single-pass membrane protein</topology>
    </subcellularLocation>
</comment>
<dbReference type="HOGENOM" id="CLU_023976_1_1_5"/>
<evidence type="ECO:0000313" key="13">
    <source>
        <dbReference type="Proteomes" id="UP000008809"/>
    </source>
</evidence>
<feature type="transmembrane region" description="Helical" evidence="9">
    <location>
        <begin position="20"/>
        <end position="41"/>
    </location>
</feature>
<keyword evidence="3 9" id="KW-0813">Transport</keyword>
<comment type="similarity">
    <text evidence="2 9">Belongs to the membrane fusion protein (MFP) (TC 8.A.1) family.</text>
</comment>
<keyword evidence="6 9" id="KW-0812">Transmembrane</keyword>
<dbReference type="InterPro" id="IPR058781">
    <property type="entry name" value="HH_AprE-like"/>
</dbReference>
<name>Q2IZL2_RHOP2</name>
<evidence type="ECO:0000256" key="7">
    <source>
        <dbReference type="ARBA" id="ARBA00022989"/>
    </source>
</evidence>
<feature type="domain" description="AprE-like beta-barrel" evidence="11">
    <location>
        <begin position="327"/>
        <end position="420"/>
    </location>
</feature>
<dbReference type="GO" id="GO:0015031">
    <property type="term" value="P:protein transport"/>
    <property type="evidence" value="ECO:0007669"/>
    <property type="project" value="InterPro"/>
</dbReference>
<sequence length="445" mass="49836">MQSAQSEDLAVQLKSQLRPVVWGATVVIGVFLFAMTAWSVGAPMSSAAIASGVVSPDGSRKTLQHLEGGIVRELLVREGDHVQAGQVLMRLDLTQARANFTAKRDEWLRLQAIRARYESHGLNLEEMRIPQVLLDDKSEEFTAFIENEKKLFEGRRLEVIAREDIYNQQIKQIEAEINGKHLEREGLDKMRGFINEEIGDKSGLLLQNLVRKPEVLALQRTEAELTSKIGVNLSDIGRAEQKIKEVLLAMRAVQTKFRDENSEQLMKVTRDIAQIEGSLTNTGDILSRTDLIAPVSGTVLQLRFKTVGGVVKAGDQILDIVPDDDVLVIDAKLSPTDIDVVRVGMPAQVHFDAYVSRRTPMFEGVVNHVSSDAIVDQAAANALQQRYYQVKVQIDRKQIDQYKHITLVPGMPAEAFIMTGTRTLFEYLTAPILTSFRRAFREDYN</sequence>
<dbReference type="InterPro" id="IPR050739">
    <property type="entry name" value="MFP"/>
</dbReference>
<dbReference type="GO" id="GO:0005886">
    <property type="term" value="C:plasma membrane"/>
    <property type="evidence" value="ECO:0007669"/>
    <property type="project" value="UniProtKB-SubCell"/>
</dbReference>
<evidence type="ECO:0000256" key="4">
    <source>
        <dbReference type="ARBA" id="ARBA00022475"/>
    </source>
</evidence>
<dbReference type="EMBL" id="CP000250">
    <property type="protein sequence ID" value="ABD06348.1"/>
    <property type="molecule type" value="Genomic_DNA"/>
</dbReference>
<keyword evidence="5 9" id="KW-0997">Cell inner membrane</keyword>
<proteinExistence type="inferred from homology"/>
<gene>
    <name evidence="12" type="ordered locus">RPB_1640</name>
</gene>
<dbReference type="InterPro" id="IPR010129">
    <property type="entry name" value="T1SS_HlyD"/>
</dbReference>
<dbReference type="STRING" id="316058.RPB_1640"/>
<dbReference type="Gene3D" id="2.40.50.100">
    <property type="match status" value="1"/>
</dbReference>
<organism evidence="12 13">
    <name type="scientific">Rhodopseudomonas palustris (strain HaA2)</name>
    <dbReference type="NCBI Taxonomy" id="316058"/>
    <lineage>
        <taxon>Bacteria</taxon>
        <taxon>Pseudomonadati</taxon>
        <taxon>Pseudomonadota</taxon>
        <taxon>Alphaproteobacteria</taxon>
        <taxon>Hyphomicrobiales</taxon>
        <taxon>Nitrobacteraceae</taxon>
        <taxon>Rhodopseudomonas</taxon>
    </lineage>
</organism>
<protein>
    <recommendedName>
        <fullName evidence="9">Membrane fusion protein (MFP) family protein</fullName>
    </recommendedName>
</protein>
<dbReference type="Pfam" id="PF25994">
    <property type="entry name" value="HH_AprE"/>
    <property type="match status" value="1"/>
</dbReference>
<evidence type="ECO:0000256" key="5">
    <source>
        <dbReference type="ARBA" id="ARBA00022519"/>
    </source>
</evidence>
<feature type="domain" description="AprE-like long alpha-helical hairpin" evidence="10">
    <location>
        <begin position="96"/>
        <end position="284"/>
    </location>
</feature>
<dbReference type="Gene3D" id="2.40.30.170">
    <property type="match status" value="1"/>
</dbReference>
<dbReference type="PANTHER" id="PTHR30386">
    <property type="entry name" value="MEMBRANE FUSION SUBUNIT OF EMRAB-TOLC MULTIDRUG EFFLUX PUMP"/>
    <property type="match status" value="1"/>
</dbReference>
<keyword evidence="7 9" id="KW-1133">Transmembrane helix</keyword>
<keyword evidence="4 9" id="KW-1003">Cell membrane</keyword>
<evidence type="ECO:0000256" key="9">
    <source>
        <dbReference type="RuleBase" id="RU365093"/>
    </source>
</evidence>
<evidence type="ECO:0000259" key="10">
    <source>
        <dbReference type="Pfam" id="PF25994"/>
    </source>
</evidence>
<dbReference type="Pfam" id="PF26002">
    <property type="entry name" value="Beta-barrel_AprE"/>
    <property type="match status" value="1"/>
</dbReference>
<dbReference type="Proteomes" id="UP000008809">
    <property type="component" value="Chromosome"/>
</dbReference>
<evidence type="ECO:0000256" key="1">
    <source>
        <dbReference type="ARBA" id="ARBA00004377"/>
    </source>
</evidence>